<dbReference type="InterPro" id="IPR017850">
    <property type="entry name" value="Alkaline_phosphatase_core_sf"/>
</dbReference>
<sequence>MRILLFLLFTVVPTFAESQPNVLWLVLEDTSPHFIGCYGNESARTPNIDRLAERGIRFTRAFANSPVCSSARTTIITGTQNNLLGTGHHRSAYPLPDFIKGFPSFLRSKGYATYNNSKTDYSTSDEPRLIRESWNESSGQAGWRKRPEGSPFFTVVNYNASHQSRTMTESYDWYKTNVLEKLPTEKRLPDSSIGLPPFLPDKPVVRREFARVYNSITLADHQIGNMLARLEQDGLTDDTIIFCYADHGEAMPRGKANPIGLGYRVPFIIVFPEKWKHLSPWGEPGSTTDELICFDDLAPTMLSLAGETAKPWMTGRAILGEHRQAPRPLIFGTRNRIDETEGCSRSVTDGRYLYTRRFLPTPEVAPMKYFDVASITRELRKPDVLSDEAPDPFAPGACEVLYDLEDDPWELRNLTAEPAHTDRLEELRKSLFDHLIGSGDVLLLPEFELARISKKATPYEYGQAMSEERRRAILETADLASRPEPSPRLAELLTDDDPVVTYWAAVGHRLHPELLTDETPLPEYPPARIEVSAACFLTGNGKPYRDELIRFAKSDNMQLRLQALQRIQEFGPTALEFRETLEACLASGDLNTRSSAEVTLYLLGKRKLSY</sequence>
<evidence type="ECO:0000256" key="1">
    <source>
        <dbReference type="SAM" id="SignalP"/>
    </source>
</evidence>
<dbReference type="SUPFAM" id="SSF53649">
    <property type="entry name" value="Alkaline phosphatase-like"/>
    <property type="match status" value="1"/>
</dbReference>
<dbReference type="SUPFAM" id="SSF48371">
    <property type="entry name" value="ARM repeat"/>
    <property type="match status" value="1"/>
</dbReference>
<proteinExistence type="predicted"/>
<dbReference type="Proteomes" id="UP001374893">
    <property type="component" value="Chromosome"/>
</dbReference>
<keyword evidence="4" id="KW-1185">Reference proteome</keyword>
<name>A0ABM7RNX6_9BACT</name>
<dbReference type="Pfam" id="PF00884">
    <property type="entry name" value="Sulfatase"/>
    <property type="match status" value="1"/>
</dbReference>
<dbReference type="InterPro" id="IPR052701">
    <property type="entry name" value="GAG_Ulvan_Degrading_Sulfatases"/>
</dbReference>
<dbReference type="PANTHER" id="PTHR43751:SF1">
    <property type="entry name" value="SULFATASE ATSG-RELATED"/>
    <property type="match status" value="1"/>
</dbReference>
<dbReference type="CDD" id="cd16027">
    <property type="entry name" value="SGSH"/>
    <property type="match status" value="1"/>
</dbReference>
<reference evidence="3 4" key="1">
    <citation type="submission" date="2021-06" db="EMBL/GenBank/DDBJ databases">
        <title>Complete genome of Haloferula helveola possessing various polysaccharide degrading enzymes.</title>
        <authorList>
            <person name="Takami H."/>
            <person name="Huang C."/>
            <person name="Hamasaki K."/>
        </authorList>
    </citation>
    <scope>NUCLEOTIDE SEQUENCE [LARGE SCALE GENOMIC DNA]</scope>
    <source>
        <strain evidence="3 4">CN-1</strain>
    </source>
</reference>
<dbReference type="PANTHER" id="PTHR43751">
    <property type="entry name" value="SULFATASE"/>
    <property type="match status" value="1"/>
</dbReference>
<evidence type="ECO:0000259" key="2">
    <source>
        <dbReference type="Pfam" id="PF00884"/>
    </source>
</evidence>
<evidence type="ECO:0000313" key="3">
    <source>
        <dbReference type="EMBL" id="BCX49697.1"/>
    </source>
</evidence>
<organism evidence="3 4">
    <name type="scientific">Haloferula helveola</name>
    <dbReference type="NCBI Taxonomy" id="490095"/>
    <lineage>
        <taxon>Bacteria</taxon>
        <taxon>Pseudomonadati</taxon>
        <taxon>Verrucomicrobiota</taxon>
        <taxon>Verrucomicrobiia</taxon>
        <taxon>Verrucomicrobiales</taxon>
        <taxon>Verrucomicrobiaceae</taxon>
        <taxon>Haloferula</taxon>
    </lineage>
</organism>
<dbReference type="RefSeq" id="WP_338686402.1">
    <property type="nucleotide sequence ID" value="NZ_AP024702.1"/>
</dbReference>
<protein>
    <recommendedName>
        <fullName evidence="2">Sulfatase N-terminal domain-containing protein</fullName>
    </recommendedName>
</protein>
<feature type="domain" description="Sulfatase N-terminal" evidence="2">
    <location>
        <begin position="20"/>
        <end position="306"/>
    </location>
</feature>
<gene>
    <name evidence="3" type="ORF">HAHE_36050</name>
</gene>
<dbReference type="InterPro" id="IPR000917">
    <property type="entry name" value="Sulfatase_N"/>
</dbReference>
<dbReference type="EMBL" id="AP024702">
    <property type="protein sequence ID" value="BCX49697.1"/>
    <property type="molecule type" value="Genomic_DNA"/>
</dbReference>
<dbReference type="Gene3D" id="3.40.720.10">
    <property type="entry name" value="Alkaline Phosphatase, subunit A"/>
    <property type="match status" value="1"/>
</dbReference>
<accession>A0ABM7RNX6</accession>
<feature type="chain" id="PRO_5046649798" description="Sulfatase N-terminal domain-containing protein" evidence="1">
    <location>
        <begin position="17"/>
        <end position="610"/>
    </location>
</feature>
<dbReference type="InterPro" id="IPR016024">
    <property type="entry name" value="ARM-type_fold"/>
</dbReference>
<evidence type="ECO:0000313" key="4">
    <source>
        <dbReference type="Proteomes" id="UP001374893"/>
    </source>
</evidence>
<keyword evidence="1" id="KW-0732">Signal</keyword>
<feature type="signal peptide" evidence="1">
    <location>
        <begin position="1"/>
        <end position="16"/>
    </location>
</feature>